<accession>A0A0C3J5W3</accession>
<evidence type="ECO:0000313" key="2">
    <source>
        <dbReference type="Proteomes" id="UP000054217"/>
    </source>
</evidence>
<dbReference type="Proteomes" id="UP000054217">
    <property type="component" value="Unassembled WGS sequence"/>
</dbReference>
<dbReference type="AlphaFoldDB" id="A0A0C3J5W3"/>
<dbReference type="InParanoid" id="A0A0C3J5W3"/>
<reference evidence="1 2" key="1">
    <citation type="submission" date="2014-04" db="EMBL/GenBank/DDBJ databases">
        <authorList>
            <consortium name="DOE Joint Genome Institute"/>
            <person name="Kuo A."/>
            <person name="Kohler A."/>
            <person name="Costa M.D."/>
            <person name="Nagy L.G."/>
            <person name="Floudas D."/>
            <person name="Copeland A."/>
            <person name="Barry K.W."/>
            <person name="Cichocki N."/>
            <person name="Veneault-Fourrey C."/>
            <person name="LaButti K."/>
            <person name="Lindquist E.A."/>
            <person name="Lipzen A."/>
            <person name="Lundell T."/>
            <person name="Morin E."/>
            <person name="Murat C."/>
            <person name="Sun H."/>
            <person name="Tunlid A."/>
            <person name="Henrissat B."/>
            <person name="Grigoriev I.V."/>
            <person name="Hibbett D.S."/>
            <person name="Martin F."/>
            <person name="Nordberg H.P."/>
            <person name="Cantor M.N."/>
            <person name="Hua S.X."/>
        </authorList>
    </citation>
    <scope>NUCLEOTIDE SEQUENCE [LARGE SCALE GENOMIC DNA]</scope>
    <source>
        <strain evidence="1 2">Marx 270</strain>
    </source>
</reference>
<dbReference type="HOGENOM" id="CLU_2016190_0_0_1"/>
<dbReference type="EMBL" id="KN831971">
    <property type="protein sequence ID" value="KIO04448.1"/>
    <property type="molecule type" value="Genomic_DNA"/>
</dbReference>
<organism evidence="1 2">
    <name type="scientific">Pisolithus tinctorius Marx 270</name>
    <dbReference type="NCBI Taxonomy" id="870435"/>
    <lineage>
        <taxon>Eukaryota</taxon>
        <taxon>Fungi</taxon>
        <taxon>Dikarya</taxon>
        <taxon>Basidiomycota</taxon>
        <taxon>Agaricomycotina</taxon>
        <taxon>Agaricomycetes</taxon>
        <taxon>Agaricomycetidae</taxon>
        <taxon>Boletales</taxon>
        <taxon>Sclerodermatineae</taxon>
        <taxon>Pisolithaceae</taxon>
        <taxon>Pisolithus</taxon>
    </lineage>
</organism>
<sequence length="123" mass="14101">MQVRKFTFAKGCTSSRRGPRMRSVVEETTWAFLKNSVLVARWREAMVKYSNRSSRVDITVSTIRDSQGLPVHLNNRVTTRVDTRGICCKSCHCHFPHQKCKYYLCGASSARRGRAHVSITCYL</sequence>
<gene>
    <name evidence="1" type="ORF">M404DRAFT_548567</name>
</gene>
<name>A0A0C3J5W3_PISTI</name>
<reference evidence="2" key="2">
    <citation type="submission" date="2015-01" db="EMBL/GenBank/DDBJ databases">
        <title>Evolutionary Origins and Diversification of the Mycorrhizal Mutualists.</title>
        <authorList>
            <consortium name="DOE Joint Genome Institute"/>
            <consortium name="Mycorrhizal Genomics Consortium"/>
            <person name="Kohler A."/>
            <person name="Kuo A."/>
            <person name="Nagy L.G."/>
            <person name="Floudas D."/>
            <person name="Copeland A."/>
            <person name="Barry K.W."/>
            <person name="Cichocki N."/>
            <person name="Veneault-Fourrey C."/>
            <person name="LaButti K."/>
            <person name="Lindquist E.A."/>
            <person name="Lipzen A."/>
            <person name="Lundell T."/>
            <person name="Morin E."/>
            <person name="Murat C."/>
            <person name="Riley R."/>
            <person name="Ohm R."/>
            <person name="Sun H."/>
            <person name="Tunlid A."/>
            <person name="Henrissat B."/>
            <person name="Grigoriev I.V."/>
            <person name="Hibbett D.S."/>
            <person name="Martin F."/>
        </authorList>
    </citation>
    <scope>NUCLEOTIDE SEQUENCE [LARGE SCALE GENOMIC DNA]</scope>
    <source>
        <strain evidence="2">Marx 270</strain>
    </source>
</reference>
<proteinExistence type="predicted"/>
<evidence type="ECO:0000313" key="1">
    <source>
        <dbReference type="EMBL" id="KIO04448.1"/>
    </source>
</evidence>
<keyword evidence="2" id="KW-1185">Reference proteome</keyword>
<protein>
    <submittedName>
        <fullName evidence="1">Uncharacterized protein</fullName>
    </submittedName>
</protein>